<keyword evidence="4" id="KW-1185">Reference proteome</keyword>
<evidence type="ECO:0000313" key="4">
    <source>
        <dbReference type="Proteomes" id="UP000243207"/>
    </source>
</evidence>
<name>A0A1H1UAQ9_9GAMM</name>
<proteinExistence type="predicted"/>
<dbReference type="Proteomes" id="UP000243207">
    <property type="component" value="Chromosome I"/>
</dbReference>
<evidence type="ECO:0000313" key="3">
    <source>
        <dbReference type="EMBL" id="SDS69527.1"/>
    </source>
</evidence>
<dbReference type="STRING" id="487184.SAMN05216421_2006"/>
<protein>
    <submittedName>
        <fullName evidence="3">Outer membrane protein assembly factor BamD</fullName>
    </submittedName>
</protein>
<dbReference type="EMBL" id="LT629736">
    <property type="protein sequence ID" value="SDS69527.1"/>
    <property type="molecule type" value="Genomic_DNA"/>
</dbReference>
<sequence length="197" mass="21496">MMLAGLGGCAGLGQNDAERTGEVADVRAKLGLGRCDADLARQTLALKQPELEQEAAFVCLQQAEFGLVDRLLADYEERYASPPNPDYSAYLLALTEFLRFEAALGDAQQRLLTGRIAHAALVGFVRDYPTSEYRGEVAPRLQQILEGMATAEFDLAKLAAETGDPAAAEARMRYVTRQYARTAAAKEARAWLELIPD</sequence>
<keyword evidence="1" id="KW-0732">Signal</keyword>
<dbReference type="InterPro" id="IPR039565">
    <property type="entry name" value="BamD-like"/>
</dbReference>
<feature type="domain" description="Outer membrane lipoprotein BamD-like" evidence="2">
    <location>
        <begin position="54"/>
        <end position="188"/>
    </location>
</feature>
<organism evidence="3 4">
    <name type="scientific">Halopseudomonas xinjiangensis</name>
    <dbReference type="NCBI Taxonomy" id="487184"/>
    <lineage>
        <taxon>Bacteria</taxon>
        <taxon>Pseudomonadati</taxon>
        <taxon>Pseudomonadota</taxon>
        <taxon>Gammaproteobacteria</taxon>
        <taxon>Pseudomonadales</taxon>
        <taxon>Pseudomonadaceae</taxon>
        <taxon>Halopseudomonas</taxon>
    </lineage>
</organism>
<evidence type="ECO:0000256" key="1">
    <source>
        <dbReference type="ARBA" id="ARBA00022729"/>
    </source>
</evidence>
<dbReference type="Pfam" id="PF13525">
    <property type="entry name" value="YfiO"/>
    <property type="match status" value="1"/>
</dbReference>
<accession>A0A1H1UAQ9</accession>
<dbReference type="Gene3D" id="1.25.40.10">
    <property type="entry name" value="Tetratricopeptide repeat domain"/>
    <property type="match status" value="1"/>
</dbReference>
<evidence type="ECO:0000259" key="2">
    <source>
        <dbReference type="Pfam" id="PF13525"/>
    </source>
</evidence>
<reference evidence="4" key="1">
    <citation type="submission" date="2016-10" db="EMBL/GenBank/DDBJ databases">
        <authorList>
            <person name="Varghese N."/>
            <person name="Submissions S."/>
        </authorList>
    </citation>
    <scope>NUCLEOTIDE SEQUENCE [LARGE SCALE GENOMIC DNA]</scope>
    <source>
        <strain evidence="4">NRRL B-51270</strain>
    </source>
</reference>
<dbReference type="AlphaFoldDB" id="A0A1H1UAQ9"/>
<gene>
    <name evidence="3" type="ORF">SAMN05216421_2006</name>
</gene>
<dbReference type="InterPro" id="IPR011990">
    <property type="entry name" value="TPR-like_helical_dom_sf"/>
</dbReference>